<dbReference type="Pfam" id="PF06985">
    <property type="entry name" value="HET"/>
    <property type="match status" value="1"/>
</dbReference>
<dbReference type="Proteomes" id="UP000250140">
    <property type="component" value="Unassembled WGS sequence"/>
</dbReference>
<feature type="domain" description="Heterokaryon incompatibility" evidence="1">
    <location>
        <begin position="140"/>
        <end position="288"/>
    </location>
</feature>
<gene>
    <name evidence="2" type="ORF">AOQ84DRAFT_304994</name>
</gene>
<evidence type="ECO:0000313" key="2">
    <source>
        <dbReference type="EMBL" id="OCL02287.1"/>
    </source>
</evidence>
<evidence type="ECO:0000259" key="1">
    <source>
        <dbReference type="Pfam" id="PF06985"/>
    </source>
</evidence>
<dbReference type="EMBL" id="KV750975">
    <property type="protein sequence ID" value="OCL02287.1"/>
    <property type="molecule type" value="Genomic_DNA"/>
</dbReference>
<dbReference type="PANTHER" id="PTHR33112:SF10">
    <property type="entry name" value="TOL"/>
    <property type="match status" value="1"/>
</dbReference>
<organism evidence="2 3">
    <name type="scientific">Glonium stellatum</name>
    <dbReference type="NCBI Taxonomy" id="574774"/>
    <lineage>
        <taxon>Eukaryota</taxon>
        <taxon>Fungi</taxon>
        <taxon>Dikarya</taxon>
        <taxon>Ascomycota</taxon>
        <taxon>Pezizomycotina</taxon>
        <taxon>Dothideomycetes</taxon>
        <taxon>Pleosporomycetidae</taxon>
        <taxon>Gloniales</taxon>
        <taxon>Gloniaceae</taxon>
        <taxon>Glonium</taxon>
    </lineage>
</organism>
<reference evidence="2 3" key="1">
    <citation type="journal article" date="2016" name="Nat. Commun.">
        <title>Ectomycorrhizal ecology is imprinted in the genome of the dominant symbiotic fungus Cenococcum geophilum.</title>
        <authorList>
            <consortium name="DOE Joint Genome Institute"/>
            <person name="Peter M."/>
            <person name="Kohler A."/>
            <person name="Ohm R.A."/>
            <person name="Kuo A."/>
            <person name="Krutzmann J."/>
            <person name="Morin E."/>
            <person name="Arend M."/>
            <person name="Barry K.W."/>
            <person name="Binder M."/>
            <person name="Choi C."/>
            <person name="Clum A."/>
            <person name="Copeland A."/>
            <person name="Grisel N."/>
            <person name="Haridas S."/>
            <person name="Kipfer T."/>
            <person name="LaButti K."/>
            <person name="Lindquist E."/>
            <person name="Lipzen A."/>
            <person name="Maire R."/>
            <person name="Meier B."/>
            <person name="Mihaltcheva S."/>
            <person name="Molinier V."/>
            <person name="Murat C."/>
            <person name="Poggeler S."/>
            <person name="Quandt C.A."/>
            <person name="Sperisen C."/>
            <person name="Tritt A."/>
            <person name="Tisserant E."/>
            <person name="Crous P.W."/>
            <person name="Henrissat B."/>
            <person name="Nehls U."/>
            <person name="Egli S."/>
            <person name="Spatafora J.W."/>
            <person name="Grigoriev I.V."/>
            <person name="Martin F.M."/>
        </authorList>
    </citation>
    <scope>NUCLEOTIDE SEQUENCE [LARGE SCALE GENOMIC DNA]</scope>
    <source>
        <strain evidence="2 3">CBS 207.34</strain>
    </source>
</reference>
<sequence>MSQEQNITFKSCGSLDHLNCALHGHNWEIPGFELFTLWSFQPKASRVEYILLRRLLITPLIAQFEIEQADIGESTNSPQASQQLSRWLTDCTLNHSQCVSDDGNMWKPSRLLDLGILHEPGPIHLIISEEHFGKTSDREYTTLSHCWGTLDILKLKKDNIEALRKGFEINDLPKSFQDAIKVARYLQIRYMWIDSICIIQDDVDDWRREASKMADVYQHSFCTIAAAGAPDGSYGLFFRRDPGAIKTSVVYPYGANHSGKPYMVIGLEDALIEFIKQPLFRRAWVIQERLLSLRTIHFGNQQLFWECRECIACETIPFGLPLSLCPSPEISVASTALPFLSTFRQRDNFWNNIVDWYSQCLLTFPDDKIIALSGIAAHTERSAPETYGRYLAGLWSNKLPYDLLWEALPRRLMDLDFPKGTEKVHRPPSYRAPSWSWASVDAHIRLPAAYRDPTIYHQTLAVIESTSIT</sequence>
<feature type="non-terminal residue" evidence="2">
    <location>
        <position position="469"/>
    </location>
</feature>
<dbReference type="AlphaFoldDB" id="A0A8E2EP23"/>
<dbReference type="PANTHER" id="PTHR33112">
    <property type="entry name" value="DOMAIN PROTEIN, PUTATIVE-RELATED"/>
    <property type="match status" value="1"/>
</dbReference>
<dbReference type="OrthoDB" id="5362512at2759"/>
<accession>A0A8E2EP23</accession>
<protein>
    <submittedName>
        <fullName evidence="2">HET-domain-containing protein</fullName>
    </submittedName>
</protein>
<proteinExistence type="predicted"/>
<evidence type="ECO:0000313" key="3">
    <source>
        <dbReference type="Proteomes" id="UP000250140"/>
    </source>
</evidence>
<name>A0A8E2EP23_9PEZI</name>
<dbReference type="InterPro" id="IPR010730">
    <property type="entry name" value="HET"/>
</dbReference>
<keyword evidence="3" id="KW-1185">Reference proteome</keyword>